<organism evidence="2 3">
    <name type="scientific">Eumeta variegata</name>
    <name type="common">Bagworm moth</name>
    <name type="synonym">Eumeta japonica</name>
    <dbReference type="NCBI Taxonomy" id="151549"/>
    <lineage>
        <taxon>Eukaryota</taxon>
        <taxon>Metazoa</taxon>
        <taxon>Ecdysozoa</taxon>
        <taxon>Arthropoda</taxon>
        <taxon>Hexapoda</taxon>
        <taxon>Insecta</taxon>
        <taxon>Pterygota</taxon>
        <taxon>Neoptera</taxon>
        <taxon>Endopterygota</taxon>
        <taxon>Lepidoptera</taxon>
        <taxon>Glossata</taxon>
        <taxon>Ditrysia</taxon>
        <taxon>Tineoidea</taxon>
        <taxon>Psychidae</taxon>
        <taxon>Oiketicinae</taxon>
        <taxon>Eumeta</taxon>
    </lineage>
</organism>
<gene>
    <name evidence="2" type="ORF">EVAR_41311_1</name>
</gene>
<feature type="region of interest" description="Disordered" evidence="1">
    <location>
        <begin position="32"/>
        <end position="56"/>
    </location>
</feature>
<keyword evidence="3" id="KW-1185">Reference proteome</keyword>
<protein>
    <submittedName>
        <fullName evidence="2">Uncharacterized protein</fullName>
    </submittedName>
</protein>
<evidence type="ECO:0000256" key="1">
    <source>
        <dbReference type="SAM" id="MobiDB-lite"/>
    </source>
</evidence>
<evidence type="ECO:0000313" key="3">
    <source>
        <dbReference type="Proteomes" id="UP000299102"/>
    </source>
</evidence>
<dbReference type="AlphaFoldDB" id="A0A4C1X0Y9"/>
<accession>A0A4C1X0Y9</accession>
<dbReference type="EMBL" id="BGZK01000716">
    <property type="protein sequence ID" value="GBP57418.1"/>
    <property type="molecule type" value="Genomic_DNA"/>
</dbReference>
<name>A0A4C1X0Y9_EUMVA</name>
<dbReference type="Proteomes" id="UP000299102">
    <property type="component" value="Unassembled WGS sequence"/>
</dbReference>
<feature type="region of interest" description="Disordered" evidence="1">
    <location>
        <begin position="80"/>
        <end position="102"/>
    </location>
</feature>
<reference evidence="2 3" key="1">
    <citation type="journal article" date="2019" name="Commun. Biol.">
        <title>The bagworm genome reveals a unique fibroin gene that provides high tensile strength.</title>
        <authorList>
            <person name="Kono N."/>
            <person name="Nakamura H."/>
            <person name="Ohtoshi R."/>
            <person name="Tomita M."/>
            <person name="Numata K."/>
            <person name="Arakawa K."/>
        </authorList>
    </citation>
    <scope>NUCLEOTIDE SEQUENCE [LARGE SCALE GENOMIC DNA]</scope>
</reference>
<sequence>MIAMAPNTCSARAKVSAKAQSNIELPPRRLGSRIQRSGRGGYIEKTGGGAREGSGRMLSSIGAARPLAARLARARRERARSRAAAFGPPARGRARRLRGAVAARRRPRRDVLLQCERLRVTPPLISIPRGLNGSALKARTPAQRGPGLPTALVTVATVTSGTDGLTCEPRSKWFNMT</sequence>
<comment type="caution">
    <text evidence="2">The sequence shown here is derived from an EMBL/GenBank/DDBJ whole genome shotgun (WGS) entry which is preliminary data.</text>
</comment>
<feature type="compositionally biased region" description="Basic residues" evidence="1">
    <location>
        <begin position="92"/>
        <end position="102"/>
    </location>
</feature>
<feature type="compositionally biased region" description="Low complexity" evidence="1">
    <location>
        <begin position="82"/>
        <end position="91"/>
    </location>
</feature>
<feature type="compositionally biased region" description="Gly residues" evidence="1">
    <location>
        <begin position="38"/>
        <end position="52"/>
    </location>
</feature>
<proteinExistence type="predicted"/>
<evidence type="ECO:0000313" key="2">
    <source>
        <dbReference type="EMBL" id="GBP57418.1"/>
    </source>
</evidence>